<dbReference type="Proteomes" id="UP001202248">
    <property type="component" value="Unassembled WGS sequence"/>
</dbReference>
<dbReference type="EMBL" id="JAKWBL010000004">
    <property type="protein sequence ID" value="MCH5599999.1"/>
    <property type="molecule type" value="Genomic_DNA"/>
</dbReference>
<sequence length="148" mass="17504">MSYDIHITRQESWFDGNDNKRISLDEWKEFLTNDTEMRLDNFTETTIATGELIRVERDGLSVWTKYSGNGLDGNFAWFDYNNGNIVCKNPDNEIINKMLDIAERLNAKVQGDEGELYEKNADQKIHIKQQAENESYKINTQKPWWKFW</sequence>
<dbReference type="InterPro" id="IPR018247">
    <property type="entry name" value="EF_Hand_1_Ca_BS"/>
</dbReference>
<keyword evidence="2" id="KW-1185">Reference proteome</keyword>
<organism evidence="1 2">
    <name type="scientific">Niabella ginsengisoli</name>
    <dbReference type="NCBI Taxonomy" id="522298"/>
    <lineage>
        <taxon>Bacteria</taxon>
        <taxon>Pseudomonadati</taxon>
        <taxon>Bacteroidota</taxon>
        <taxon>Chitinophagia</taxon>
        <taxon>Chitinophagales</taxon>
        <taxon>Chitinophagaceae</taxon>
        <taxon>Niabella</taxon>
    </lineage>
</organism>
<proteinExistence type="predicted"/>
<gene>
    <name evidence="1" type="ORF">MKP09_19820</name>
</gene>
<protein>
    <recommendedName>
        <fullName evidence="3">DUF4376 domain-containing protein</fullName>
    </recommendedName>
</protein>
<reference evidence="1 2" key="1">
    <citation type="submission" date="2022-02" db="EMBL/GenBank/DDBJ databases">
        <authorList>
            <person name="Min J."/>
        </authorList>
    </citation>
    <scope>NUCLEOTIDE SEQUENCE [LARGE SCALE GENOMIC DNA]</scope>
    <source>
        <strain evidence="1 2">GR10-1</strain>
    </source>
</reference>
<evidence type="ECO:0008006" key="3">
    <source>
        <dbReference type="Google" id="ProtNLM"/>
    </source>
</evidence>
<name>A0ABS9SNP2_9BACT</name>
<evidence type="ECO:0000313" key="1">
    <source>
        <dbReference type="EMBL" id="MCH5599999.1"/>
    </source>
</evidence>
<dbReference type="PROSITE" id="PS00018">
    <property type="entry name" value="EF_HAND_1"/>
    <property type="match status" value="1"/>
</dbReference>
<comment type="caution">
    <text evidence="1">The sequence shown here is derived from an EMBL/GenBank/DDBJ whole genome shotgun (WGS) entry which is preliminary data.</text>
</comment>
<accession>A0ABS9SNP2</accession>
<dbReference type="RefSeq" id="WP_240832017.1">
    <property type="nucleotide sequence ID" value="NZ_JAKWBL010000004.1"/>
</dbReference>
<evidence type="ECO:0000313" key="2">
    <source>
        <dbReference type="Proteomes" id="UP001202248"/>
    </source>
</evidence>